<accession>A0A8T1BHP9</accession>
<gene>
    <name evidence="1" type="ORF">PC117_g21604</name>
</gene>
<evidence type="ECO:0000313" key="1">
    <source>
        <dbReference type="EMBL" id="KAG2901951.1"/>
    </source>
</evidence>
<dbReference type="EMBL" id="RCMK01001106">
    <property type="protein sequence ID" value="KAG2901951.1"/>
    <property type="molecule type" value="Genomic_DNA"/>
</dbReference>
<sequence>MLTSLGFVYAATSASGIAAALCTSILGFVCPLTRVSNENQLADSLACDKVVRSIVANSTFQTLEIVGD</sequence>
<comment type="caution">
    <text evidence="1">The sequence shown here is derived from an EMBL/GenBank/DDBJ whole genome shotgun (WGS) entry which is preliminary data.</text>
</comment>
<organism evidence="1 2">
    <name type="scientific">Phytophthora cactorum</name>
    <dbReference type="NCBI Taxonomy" id="29920"/>
    <lineage>
        <taxon>Eukaryota</taxon>
        <taxon>Sar</taxon>
        <taxon>Stramenopiles</taxon>
        <taxon>Oomycota</taxon>
        <taxon>Peronosporomycetes</taxon>
        <taxon>Peronosporales</taxon>
        <taxon>Peronosporaceae</taxon>
        <taxon>Phytophthora</taxon>
    </lineage>
</organism>
<dbReference type="AlphaFoldDB" id="A0A8T1BHP9"/>
<protein>
    <submittedName>
        <fullName evidence="1">Uncharacterized protein</fullName>
    </submittedName>
</protein>
<reference evidence="1" key="1">
    <citation type="submission" date="2018-10" db="EMBL/GenBank/DDBJ databases">
        <title>Effector identification in a new, highly contiguous assembly of the strawberry crown rot pathogen Phytophthora cactorum.</title>
        <authorList>
            <person name="Armitage A.D."/>
            <person name="Nellist C.F."/>
            <person name="Bates H."/>
            <person name="Vickerstaff R.J."/>
            <person name="Harrison R.J."/>
        </authorList>
    </citation>
    <scope>NUCLEOTIDE SEQUENCE</scope>
    <source>
        <strain evidence="1">4040</strain>
    </source>
</reference>
<evidence type="ECO:0000313" key="2">
    <source>
        <dbReference type="Proteomes" id="UP000736787"/>
    </source>
</evidence>
<name>A0A8T1BHP9_9STRA</name>
<dbReference type="Proteomes" id="UP000736787">
    <property type="component" value="Unassembled WGS sequence"/>
</dbReference>
<proteinExistence type="predicted"/>